<dbReference type="InterPro" id="IPR012338">
    <property type="entry name" value="Beta-lactam/transpept-like"/>
</dbReference>
<organism evidence="1 2">
    <name type="scientific">Filibacter tadaridae</name>
    <dbReference type="NCBI Taxonomy" id="2483811"/>
    <lineage>
        <taxon>Bacteria</taxon>
        <taxon>Bacillati</taxon>
        <taxon>Bacillota</taxon>
        <taxon>Bacilli</taxon>
        <taxon>Bacillales</taxon>
        <taxon>Caryophanaceae</taxon>
        <taxon>Filibacter</taxon>
    </lineage>
</organism>
<keyword evidence="2" id="KW-1185">Reference proteome</keyword>
<protein>
    <submittedName>
        <fullName evidence="1">Uncharacterized protein</fullName>
    </submittedName>
</protein>
<reference evidence="1 2" key="1">
    <citation type="submission" date="2018-11" db="EMBL/GenBank/DDBJ databases">
        <authorList>
            <person name="Criscuolo A."/>
        </authorList>
    </citation>
    <scope>NUCLEOTIDE SEQUENCE [LARGE SCALE GENOMIC DNA]</scope>
    <source>
        <strain evidence="1">ATB-66</strain>
    </source>
</reference>
<dbReference type="EMBL" id="UXAV01000035">
    <property type="protein sequence ID" value="VDC25647.1"/>
    <property type="molecule type" value="Genomic_DNA"/>
</dbReference>
<dbReference type="AlphaFoldDB" id="A0A3P5XAZ2"/>
<proteinExistence type="predicted"/>
<sequence>MKTTPNYSGVTLVEHGGGQKGVSSNFGFIPEMGIVAVVLTNLGDVSADAIWLAAINATLNISIDRKRSVEPHYEINKTQLQRMIGTYKSDEGEKVEIKQGNQTITATVANKTYNLRASNEKTLVMLPTEKPIRFFFDEENKAWALFIGLRMLVKCANPG</sequence>
<evidence type="ECO:0000313" key="2">
    <source>
        <dbReference type="Proteomes" id="UP000270468"/>
    </source>
</evidence>
<gene>
    <name evidence="1" type="ORF">FILTAD_01274</name>
</gene>
<dbReference type="Proteomes" id="UP000270468">
    <property type="component" value="Unassembled WGS sequence"/>
</dbReference>
<name>A0A3P5XAZ2_9BACL</name>
<dbReference type="RefSeq" id="WP_124069678.1">
    <property type="nucleotide sequence ID" value="NZ_CBCRXF010000029.1"/>
</dbReference>
<dbReference type="OrthoDB" id="9803467at2"/>
<accession>A0A3P5XAZ2</accession>
<dbReference type="Gene3D" id="3.40.710.10">
    <property type="entry name" value="DD-peptidase/beta-lactamase superfamily"/>
    <property type="match status" value="1"/>
</dbReference>
<evidence type="ECO:0000313" key="1">
    <source>
        <dbReference type="EMBL" id="VDC25647.1"/>
    </source>
</evidence>